<name>A0A6L2PNH5_COPFO</name>
<organism evidence="1 2">
    <name type="scientific">Coptotermes formosanus</name>
    <name type="common">Formosan subterranean termite</name>
    <dbReference type="NCBI Taxonomy" id="36987"/>
    <lineage>
        <taxon>Eukaryota</taxon>
        <taxon>Metazoa</taxon>
        <taxon>Ecdysozoa</taxon>
        <taxon>Arthropoda</taxon>
        <taxon>Hexapoda</taxon>
        <taxon>Insecta</taxon>
        <taxon>Pterygota</taxon>
        <taxon>Neoptera</taxon>
        <taxon>Polyneoptera</taxon>
        <taxon>Dictyoptera</taxon>
        <taxon>Blattodea</taxon>
        <taxon>Blattoidea</taxon>
        <taxon>Termitoidae</taxon>
        <taxon>Rhinotermitidae</taxon>
        <taxon>Coptotermes</taxon>
    </lineage>
</organism>
<comment type="caution">
    <text evidence="1">The sequence shown here is derived from an EMBL/GenBank/DDBJ whole genome shotgun (WGS) entry which is preliminary data.</text>
</comment>
<dbReference type="InterPro" id="IPR021109">
    <property type="entry name" value="Peptidase_aspartic_dom_sf"/>
</dbReference>
<dbReference type="Pfam" id="PF13975">
    <property type="entry name" value="gag-asp_proteas"/>
    <property type="match status" value="1"/>
</dbReference>
<accession>A0A6L2PNH5</accession>
<evidence type="ECO:0000313" key="1">
    <source>
        <dbReference type="EMBL" id="GFG32722.1"/>
    </source>
</evidence>
<dbReference type="InterPro" id="IPR034122">
    <property type="entry name" value="Retropepsin-like_bacterial"/>
</dbReference>
<proteinExistence type="predicted"/>
<evidence type="ECO:0008006" key="3">
    <source>
        <dbReference type="Google" id="ProtNLM"/>
    </source>
</evidence>
<evidence type="ECO:0000313" key="2">
    <source>
        <dbReference type="Proteomes" id="UP000502823"/>
    </source>
</evidence>
<dbReference type="Proteomes" id="UP000502823">
    <property type="component" value="Unassembled WGS sequence"/>
</dbReference>
<gene>
    <name evidence="1" type="ORF">Cfor_04170</name>
</gene>
<dbReference type="CDD" id="cd05483">
    <property type="entry name" value="retropepsin_like_bacteria"/>
    <property type="match status" value="1"/>
</dbReference>
<sequence length="222" mass="24759">MHGEIARPTLNLEEEAVDSGLDKEVSYTLYIAESKRCECSKLKIMIGGEEVSALLDTGYEMSILNEHLYNKLRLLGLNCLQLPTQHFNLVSAFNERSKTVRKQALLEIQIGDHKVDQVVLLSSQLLTDAILGLDVLNEQEAELSFPERKVSLRISDKFCQLEFEGVKEASKQRVAEASFKKQVRNLALTSAVPCRTPPTSADADIGRPHHLEHFAATSKGKL</sequence>
<protein>
    <recommendedName>
        <fullName evidence="3">Peptidase A2 domain-containing protein</fullName>
    </recommendedName>
</protein>
<dbReference type="AlphaFoldDB" id="A0A6L2PNH5"/>
<dbReference type="OrthoDB" id="6784677at2759"/>
<reference evidence="2" key="1">
    <citation type="submission" date="2020-01" db="EMBL/GenBank/DDBJ databases">
        <title>Draft genome sequence of the Termite Coptotermes fromosanus.</title>
        <authorList>
            <person name="Itakura S."/>
            <person name="Yosikawa Y."/>
            <person name="Umezawa K."/>
        </authorList>
    </citation>
    <scope>NUCLEOTIDE SEQUENCE [LARGE SCALE GENOMIC DNA]</scope>
</reference>
<dbReference type="InParanoid" id="A0A6L2PNH5"/>
<dbReference type="SUPFAM" id="SSF50630">
    <property type="entry name" value="Acid proteases"/>
    <property type="match status" value="1"/>
</dbReference>
<dbReference type="EMBL" id="BLKM01000383">
    <property type="protein sequence ID" value="GFG32722.1"/>
    <property type="molecule type" value="Genomic_DNA"/>
</dbReference>
<keyword evidence="2" id="KW-1185">Reference proteome</keyword>
<dbReference type="Gene3D" id="2.40.70.10">
    <property type="entry name" value="Acid Proteases"/>
    <property type="match status" value="1"/>
</dbReference>